<dbReference type="SUPFAM" id="SSF47789">
    <property type="entry name" value="C-terminal domain of RNA polymerase alpha subunit"/>
    <property type="match status" value="1"/>
</dbReference>
<dbReference type="AlphaFoldDB" id="A0AAU7RQG3"/>
<name>A0AAU7RQG3_9HYPH</name>
<organism evidence="1">
    <name type="scientific">Rhizobium sp. ZPR3</name>
    <dbReference type="NCBI Taxonomy" id="3158967"/>
    <lineage>
        <taxon>Bacteria</taxon>
        <taxon>Pseudomonadati</taxon>
        <taxon>Pseudomonadota</taxon>
        <taxon>Alphaproteobacteria</taxon>
        <taxon>Hyphomicrobiales</taxon>
        <taxon>Rhizobiaceae</taxon>
        <taxon>Rhizobium/Agrobacterium group</taxon>
        <taxon>Rhizobium</taxon>
    </lineage>
</organism>
<gene>
    <name evidence="1" type="ORF">ABM479_16780</name>
</gene>
<sequence length="70" mass="7856">MTINLKDLKLRPSLLAELNQPGYETAEDMSSISSAELLRIPGMGGRDWRIISRAMGRELTKKRKPKSKNG</sequence>
<reference evidence="1" key="1">
    <citation type="submission" date="2024-06" db="EMBL/GenBank/DDBJ databases">
        <authorList>
            <person name="Li T."/>
            <person name="Gao R."/>
        </authorList>
    </citation>
    <scope>NUCLEOTIDE SEQUENCE</scope>
    <source>
        <strain evidence="1">ZPR3</strain>
    </source>
</reference>
<dbReference type="RefSeq" id="WP_349956797.1">
    <property type="nucleotide sequence ID" value="NZ_CP157960.1"/>
</dbReference>
<accession>A0AAU7RQG3</accession>
<proteinExistence type="predicted"/>
<evidence type="ECO:0008006" key="2">
    <source>
        <dbReference type="Google" id="ProtNLM"/>
    </source>
</evidence>
<protein>
    <recommendedName>
        <fullName evidence="2">Helix-hairpin-helix domain-containing protein</fullName>
    </recommendedName>
</protein>
<dbReference type="EMBL" id="CP157960">
    <property type="protein sequence ID" value="XBT92410.1"/>
    <property type="molecule type" value="Genomic_DNA"/>
</dbReference>
<evidence type="ECO:0000313" key="1">
    <source>
        <dbReference type="EMBL" id="XBT92410.1"/>
    </source>
</evidence>